<keyword evidence="1" id="KW-0812">Transmembrane</keyword>
<feature type="transmembrane region" description="Helical" evidence="1">
    <location>
        <begin position="53"/>
        <end position="71"/>
    </location>
</feature>
<feature type="transmembrane region" description="Helical" evidence="1">
    <location>
        <begin position="30"/>
        <end position="47"/>
    </location>
</feature>
<dbReference type="AlphaFoldDB" id="A0A2H0QSK1"/>
<organism evidence="2 3">
    <name type="scientific">Candidatus Zambryskibacteria bacterium CG10_big_fil_rev_8_21_14_0_10_42_12</name>
    <dbReference type="NCBI Taxonomy" id="1975115"/>
    <lineage>
        <taxon>Bacteria</taxon>
        <taxon>Candidatus Zambryskiibacteriota</taxon>
    </lineage>
</organism>
<gene>
    <name evidence="2" type="ORF">COV34_03430</name>
</gene>
<keyword evidence="1" id="KW-0472">Membrane</keyword>
<evidence type="ECO:0000313" key="3">
    <source>
        <dbReference type="Proteomes" id="UP000231333"/>
    </source>
</evidence>
<evidence type="ECO:0000313" key="2">
    <source>
        <dbReference type="EMBL" id="PIR37247.1"/>
    </source>
</evidence>
<reference evidence="2 3" key="1">
    <citation type="submission" date="2017-09" db="EMBL/GenBank/DDBJ databases">
        <title>Depth-based differentiation of microbial function through sediment-hosted aquifers and enrichment of novel symbionts in the deep terrestrial subsurface.</title>
        <authorList>
            <person name="Probst A.J."/>
            <person name="Ladd B."/>
            <person name="Jarett J.K."/>
            <person name="Geller-Mcgrath D.E."/>
            <person name="Sieber C.M."/>
            <person name="Emerson J.B."/>
            <person name="Anantharaman K."/>
            <person name="Thomas B.C."/>
            <person name="Malmstrom R."/>
            <person name="Stieglmeier M."/>
            <person name="Klingl A."/>
            <person name="Woyke T."/>
            <person name="Ryan C.M."/>
            <person name="Banfield J.F."/>
        </authorList>
    </citation>
    <scope>NUCLEOTIDE SEQUENCE [LARGE SCALE GENOMIC DNA]</scope>
    <source>
        <strain evidence="2">CG10_big_fil_rev_8_21_14_0_10_42_12</strain>
    </source>
</reference>
<protein>
    <submittedName>
        <fullName evidence="2">Uncharacterized protein</fullName>
    </submittedName>
</protein>
<accession>A0A2H0QSK1</accession>
<keyword evidence="1" id="KW-1133">Transmembrane helix</keyword>
<feature type="transmembrane region" description="Helical" evidence="1">
    <location>
        <begin position="6"/>
        <end position="23"/>
    </location>
</feature>
<name>A0A2H0QSK1_9BACT</name>
<comment type="caution">
    <text evidence="2">The sequence shown here is derived from an EMBL/GenBank/DDBJ whole genome shotgun (WGS) entry which is preliminary data.</text>
</comment>
<dbReference type="EMBL" id="PCXL01000026">
    <property type="protein sequence ID" value="PIR37247.1"/>
    <property type="molecule type" value="Genomic_DNA"/>
</dbReference>
<evidence type="ECO:0000256" key="1">
    <source>
        <dbReference type="SAM" id="Phobius"/>
    </source>
</evidence>
<dbReference type="Proteomes" id="UP000231333">
    <property type="component" value="Unassembled WGS sequence"/>
</dbReference>
<proteinExistence type="predicted"/>
<sequence length="83" mass="9322">MSWQDIVISIGQFLFLIALIPSIRSEHKPAFGTSLMTALVLTAFGITYGTLGLWFAVSTSVFISAGWYILAWQTYKEHKKHVD</sequence>